<reference evidence="8" key="1">
    <citation type="submission" date="2022-10" db="EMBL/GenBank/DDBJ databases">
        <title>The complete genomes of actinobacterial strains from the NBC collection.</title>
        <authorList>
            <person name="Joergensen T.S."/>
            <person name="Alvarez Arevalo M."/>
            <person name="Sterndorff E.B."/>
            <person name="Faurdal D."/>
            <person name="Vuksanovic O."/>
            <person name="Mourched A.-S."/>
            <person name="Charusanti P."/>
            <person name="Shaw S."/>
            <person name="Blin K."/>
            <person name="Weber T."/>
        </authorList>
    </citation>
    <scope>NUCLEOTIDE SEQUENCE</scope>
    <source>
        <strain evidence="8">NBC_00060</strain>
    </source>
</reference>
<dbReference type="PANTHER" id="PTHR43214:SF24">
    <property type="entry name" value="TRANSCRIPTIONAL REGULATORY PROTEIN NARL-RELATED"/>
    <property type="match status" value="1"/>
</dbReference>
<keyword evidence="3" id="KW-0238">DNA-binding</keyword>
<dbReference type="SUPFAM" id="SSF46894">
    <property type="entry name" value="C-terminal effector domain of the bipartite response regulators"/>
    <property type="match status" value="1"/>
</dbReference>
<dbReference type="EMBL" id="CP108253">
    <property type="protein sequence ID" value="WTU38566.1"/>
    <property type="molecule type" value="Genomic_DNA"/>
</dbReference>
<dbReference type="InterPro" id="IPR058245">
    <property type="entry name" value="NreC/VraR/RcsB-like_REC"/>
</dbReference>
<evidence type="ECO:0000313" key="8">
    <source>
        <dbReference type="EMBL" id="WTU38566.1"/>
    </source>
</evidence>
<evidence type="ECO:0000256" key="3">
    <source>
        <dbReference type="ARBA" id="ARBA00023125"/>
    </source>
</evidence>
<dbReference type="Gene3D" id="3.40.50.2300">
    <property type="match status" value="1"/>
</dbReference>
<dbReference type="InterPro" id="IPR016032">
    <property type="entry name" value="Sig_transdc_resp-reg_C-effctor"/>
</dbReference>
<dbReference type="Pfam" id="PF00196">
    <property type="entry name" value="GerE"/>
    <property type="match status" value="1"/>
</dbReference>
<dbReference type="SMART" id="SM00448">
    <property type="entry name" value="REC"/>
    <property type="match status" value="1"/>
</dbReference>
<dbReference type="InterPro" id="IPR039420">
    <property type="entry name" value="WalR-like"/>
</dbReference>
<dbReference type="InterPro" id="IPR000792">
    <property type="entry name" value="Tscrpt_reg_LuxR_C"/>
</dbReference>
<dbReference type="Pfam" id="PF00072">
    <property type="entry name" value="Response_reg"/>
    <property type="match status" value="1"/>
</dbReference>
<dbReference type="InterPro" id="IPR011006">
    <property type="entry name" value="CheY-like_superfamily"/>
</dbReference>
<keyword evidence="1 5" id="KW-0597">Phosphoprotein</keyword>
<evidence type="ECO:0000256" key="1">
    <source>
        <dbReference type="ARBA" id="ARBA00022553"/>
    </source>
</evidence>
<dbReference type="PANTHER" id="PTHR43214">
    <property type="entry name" value="TWO-COMPONENT RESPONSE REGULATOR"/>
    <property type="match status" value="1"/>
</dbReference>
<dbReference type="SMART" id="SM00421">
    <property type="entry name" value="HTH_LUXR"/>
    <property type="match status" value="1"/>
</dbReference>
<feature type="domain" description="HTH luxR-type" evidence="6">
    <location>
        <begin position="152"/>
        <end position="217"/>
    </location>
</feature>
<keyword evidence="4" id="KW-0804">Transcription</keyword>
<organism evidence="8">
    <name type="scientific">Streptomyces sp. NBC_00060</name>
    <dbReference type="NCBI Taxonomy" id="2975636"/>
    <lineage>
        <taxon>Bacteria</taxon>
        <taxon>Bacillati</taxon>
        <taxon>Actinomycetota</taxon>
        <taxon>Actinomycetes</taxon>
        <taxon>Kitasatosporales</taxon>
        <taxon>Streptomycetaceae</taxon>
        <taxon>Streptomyces</taxon>
    </lineage>
</organism>
<protein>
    <submittedName>
        <fullName evidence="8">Response regulator transcription factor</fullName>
    </submittedName>
</protein>
<dbReference type="PRINTS" id="PR00038">
    <property type="entry name" value="HTHLUXR"/>
</dbReference>
<gene>
    <name evidence="8" type="ORF">OHV25_02790</name>
</gene>
<dbReference type="PROSITE" id="PS50110">
    <property type="entry name" value="RESPONSE_REGULATORY"/>
    <property type="match status" value="1"/>
</dbReference>
<dbReference type="GO" id="GO:0000160">
    <property type="term" value="P:phosphorelay signal transduction system"/>
    <property type="evidence" value="ECO:0007669"/>
    <property type="project" value="InterPro"/>
</dbReference>
<dbReference type="GO" id="GO:0006355">
    <property type="term" value="P:regulation of DNA-templated transcription"/>
    <property type="evidence" value="ECO:0007669"/>
    <property type="project" value="InterPro"/>
</dbReference>
<dbReference type="SUPFAM" id="SSF52172">
    <property type="entry name" value="CheY-like"/>
    <property type="match status" value="1"/>
</dbReference>
<dbReference type="AlphaFoldDB" id="A0AAU2GUN0"/>
<evidence type="ECO:0000256" key="4">
    <source>
        <dbReference type="ARBA" id="ARBA00023163"/>
    </source>
</evidence>
<dbReference type="PROSITE" id="PS00622">
    <property type="entry name" value="HTH_LUXR_1"/>
    <property type="match status" value="1"/>
</dbReference>
<evidence type="ECO:0000256" key="2">
    <source>
        <dbReference type="ARBA" id="ARBA00023015"/>
    </source>
</evidence>
<dbReference type="CDD" id="cd06170">
    <property type="entry name" value="LuxR_C_like"/>
    <property type="match status" value="1"/>
</dbReference>
<name>A0AAU2GUN0_9ACTN</name>
<evidence type="ECO:0000259" key="6">
    <source>
        <dbReference type="PROSITE" id="PS50043"/>
    </source>
</evidence>
<evidence type="ECO:0000259" key="7">
    <source>
        <dbReference type="PROSITE" id="PS50110"/>
    </source>
</evidence>
<accession>A0AAU2GUN0</accession>
<proteinExistence type="predicted"/>
<sequence length="223" mass="24378">MDADLRRARGRVVLADDDVLLREGLASLCERAGYEVAGQAGDAEGLLELVESAHPDLVIVDIRMPPGHTTEGLQAAQTIRARHPATGILVLSAYVEVEDALELLAGGRRIGYLLKSRITVLDEFLETLERIGKGGSVVDPALVQELVSAQRRDDPLAHLSSREFEVLSLMAEGRSNAGISRRLWVTEGTVEKHVRSILGKLNLQEDTDDHRRVLAVLTFLESC</sequence>
<dbReference type="PROSITE" id="PS50043">
    <property type="entry name" value="HTH_LUXR_2"/>
    <property type="match status" value="1"/>
</dbReference>
<keyword evidence="2" id="KW-0805">Transcription regulation</keyword>
<evidence type="ECO:0000256" key="5">
    <source>
        <dbReference type="PROSITE-ProRule" id="PRU00169"/>
    </source>
</evidence>
<dbReference type="GO" id="GO:0003677">
    <property type="term" value="F:DNA binding"/>
    <property type="evidence" value="ECO:0007669"/>
    <property type="project" value="UniProtKB-KW"/>
</dbReference>
<feature type="modified residue" description="4-aspartylphosphate" evidence="5">
    <location>
        <position position="61"/>
    </location>
</feature>
<feature type="domain" description="Response regulatory" evidence="7">
    <location>
        <begin position="11"/>
        <end position="130"/>
    </location>
</feature>
<dbReference type="InterPro" id="IPR001789">
    <property type="entry name" value="Sig_transdc_resp-reg_receiver"/>
</dbReference>
<dbReference type="CDD" id="cd17535">
    <property type="entry name" value="REC_NarL-like"/>
    <property type="match status" value="1"/>
</dbReference>